<gene>
    <name evidence="1" type="ORF">BVRB_031410</name>
</gene>
<name>A0A0J8DRS5_BETVV</name>
<evidence type="ECO:0000313" key="2">
    <source>
        <dbReference type="Proteomes" id="UP000035740"/>
    </source>
</evidence>
<sequence>IAAVEPRITCLSHTSVAGHQIATMTWILAKQGCRHADPYHRLSSIALYTRLAGFDEEALCKTLWSFAVAQVRCTRLATEIVHELAELPISTSSIALAIWSVAKLKMYHLVEDAFNAFRDRIVNEIDGFSGGDLKRLRWAFASAGITDGTLCETIFSRSFQLCQQRDVESLASLMRGLSITGQCISLLSKSASSILESGMEKCKDNDIAAMAWSLSVALQGDHKFFDHVINFI</sequence>
<feature type="non-terminal residue" evidence="1">
    <location>
        <position position="232"/>
    </location>
</feature>
<dbReference type="Gramene" id="KMS93445">
    <property type="protein sequence ID" value="KMS93445"/>
    <property type="gene ID" value="BVRB_031410"/>
</dbReference>
<keyword evidence="2" id="KW-1185">Reference proteome</keyword>
<feature type="non-terminal residue" evidence="1">
    <location>
        <position position="1"/>
    </location>
</feature>
<proteinExistence type="predicted"/>
<protein>
    <submittedName>
        <fullName evidence="1">Uncharacterized protein</fullName>
    </submittedName>
</protein>
<organism evidence="1 2">
    <name type="scientific">Beta vulgaris subsp. vulgaris</name>
    <name type="common">Beet</name>
    <dbReference type="NCBI Taxonomy" id="3555"/>
    <lineage>
        <taxon>Eukaryota</taxon>
        <taxon>Viridiplantae</taxon>
        <taxon>Streptophyta</taxon>
        <taxon>Embryophyta</taxon>
        <taxon>Tracheophyta</taxon>
        <taxon>Spermatophyta</taxon>
        <taxon>Magnoliopsida</taxon>
        <taxon>eudicotyledons</taxon>
        <taxon>Gunneridae</taxon>
        <taxon>Pentapetalae</taxon>
        <taxon>Caryophyllales</taxon>
        <taxon>Chenopodiaceae</taxon>
        <taxon>Betoideae</taxon>
        <taxon>Beta</taxon>
    </lineage>
</organism>
<dbReference type="AlphaFoldDB" id="A0A0J8DRS5"/>
<dbReference type="Proteomes" id="UP000035740">
    <property type="component" value="Unassembled WGS sequence"/>
</dbReference>
<dbReference type="EMBL" id="KQ102676">
    <property type="protein sequence ID" value="KMS93445.1"/>
    <property type="molecule type" value="Genomic_DNA"/>
</dbReference>
<evidence type="ECO:0000313" key="1">
    <source>
        <dbReference type="EMBL" id="KMS93445.1"/>
    </source>
</evidence>
<reference evidence="1 2" key="1">
    <citation type="journal article" date="2014" name="Nature">
        <title>The genome of the recently domesticated crop plant sugar beet (Beta vulgaris).</title>
        <authorList>
            <person name="Dohm J.C."/>
            <person name="Minoche A.E."/>
            <person name="Holtgrawe D."/>
            <person name="Capella-Gutierrez S."/>
            <person name="Zakrzewski F."/>
            <person name="Tafer H."/>
            <person name="Rupp O."/>
            <person name="Sorensen T.R."/>
            <person name="Stracke R."/>
            <person name="Reinhardt R."/>
            <person name="Goesmann A."/>
            <person name="Kraft T."/>
            <person name="Schulz B."/>
            <person name="Stadler P.F."/>
            <person name="Schmidt T."/>
            <person name="Gabaldon T."/>
            <person name="Lehrach H."/>
            <person name="Weisshaar B."/>
            <person name="Himmelbauer H."/>
        </authorList>
    </citation>
    <scope>NUCLEOTIDE SEQUENCE [LARGE SCALE GENOMIC DNA]</scope>
    <source>
        <tissue evidence="1">Taproot</tissue>
    </source>
</reference>
<accession>A0A0J8DRS5</accession>